<dbReference type="AlphaFoldDB" id="X1M4C6"/>
<comment type="caution">
    <text evidence="1">The sequence shown here is derived from an EMBL/GenBank/DDBJ whole genome shotgun (WGS) entry which is preliminary data.</text>
</comment>
<sequence>SKLYVHVPPDAYEEIGTSVSYLKARWNFQTLKLVVNHKTHKYMRVLLNEEEYKIPTLAVYEDDAIDQPVRYDAAVWAHNREDEVFGGDVWIDDIILTQNEPP</sequence>
<feature type="non-terminal residue" evidence="1">
    <location>
        <position position="1"/>
    </location>
</feature>
<reference evidence="1" key="1">
    <citation type="journal article" date="2014" name="Front. Microbiol.">
        <title>High frequency of phylogenetically diverse reductive dehalogenase-homologous genes in deep subseafloor sedimentary metagenomes.</title>
        <authorList>
            <person name="Kawai M."/>
            <person name="Futagami T."/>
            <person name="Toyoda A."/>
            <person name="Takaki Y."/>
            <person name="Nishi S."/>
            <person name="Hori S."/>
            <person name="Arai W."/>
            <person name="Tsubouchi T."/>
            <person name="Morono Y."/>
            <person name="Uchiyama I."/>
            <person name="Ito T."/>
            <person name="Fujiyama A."/>
            <person name="Inagaki F."/>
            <person name="Takami H."/>
        </authorList>
    </citation>
    <scope>NUCLEOTIDE SEQUENCE</scope>
    <source>
        <strain evidence="1">Expedition CK06-06</strain>
    </source>
</reference>
<organism evidence="1">
    <name type="scientific">marine sediment metagenome</name>
    <dbReference type="NCBI Taxonomy" id="412755"/>
    <lineage>
        <taxon>unclassified sequences</taxon>
        <taxon>metagenomes</taxon>
        <taxon>ecological metagenomes</taxon>
    </lineage>
</organism>
<accession>X1M4C6</accession>
<name>X1M4C6_9ZZZZ</name>
<gene>
    <name evidence="1" type="ORF">S06H3_08544</name>
</gene>
<protein>
    <submittedName>
        <fullName evidence="1">Uncharacterized protein</fullName>
    </submittedName>
</protein>
<proteinExistence type="predicted"/>
<evidence type="ECO:0000313" key="1">
    <source>
        <dbReference type="EMBL" id="GAI09500.1"/>
    </source>
</evidence>
<dbReference type="EMBL" id="BARV01003621">
    <property type="protein sequence ID" value="GAI09500.1"/>
    <property type="molecule type" value="Genomic_DNA"/>
</dbReference>